<comment type="cofactor">
    <cofactor evidence="7">
        <name>Mg(2+)</name>
        <dbReference type="ChEBI" id="CHEBI:18420"/>
    </cofactor>
</comment>
<dbReference type="InterPro" id="IPR000715">
    <property type="entry name" value="Glycosyl_transferase_4"/>
</dbReference>
<keyword evidence="5 8" id="KW-1133">Transmembrane helix</keyword>
<evidence type="ECO:0000313" key="10">
    <source>
        <dbReference type="Proteomes" id="UP000321199"/>
    </source>
</evidence>
<dbReference type="GO" id="GO:0016780">
    <property type="term" value="F:phosphotransferase activity, for other substituted phosphate groups"/>
    <property type="evidence" value="ECO:0007669"/>
    <property type="project" value="InterPro"/>
</dbReference>
<dbReference type="RefSeq" id="WP_146912842.1">
    <property type="nucleotide sequence ID" value="NZ_CP042344.1"/>
</dbReference>
<keyword evidence="7" id="KW-0460">Magnesium</keyword>
<reference evidence="9 10" key="1">
    <citation type="submission" date="2019-07" db="EMBL/GenBank/DDBJ databases">
        <title>Complete genome sequence of Comamonas sp. NLF 7-7 isolated from livestock.</title>
        <authorList>
            <person name="Kim D.H."/>
            <person name="Kim J.G."/>
        </authorList>
    </citation>
    <scope>NUCLEOTIDE SEQUENCE [LARGE SCALE GENOMIC DNA]</scope>
    <source>
        <strain evidence="9 10">NLF 7-7</strain>
    </source>
</reference>
<dbReference type="Pfam" id="PF00953">
    <property type="entry name" value="Glycos_transf_4"/>
    <property type="match status" value="1"/>
</dbReference>
<dbReference type="GO" id="GO:0046872">
    <property type="term" value="F:metal ion binding"/>
    <property type="evidence" value="ECO:0007669"/>
    <property type="project" value="UniProtKB-KW"/>
</dbReference>
<dbReference type="AlphaFoldDB" id="A0A5B8RUT0"/>
<feature type="transmembrane region" description="Helical" evidence="8">
    <location>
        <begin position="6"/>
        <end position="24"/>
    </location>
</feature>
<dbReference type="GO" id="GO:0044038">
    <property type="term" value="P:cell wall macromolecule biosynthetic process"/>
    <property type="evidence" value="ECO:0007669"/>
    <property type="project" value="TreeGrafter"/>
</dbReference>
<evidence type="ECO:0000256" key="8">
    <source>
        <dbReference type="SAM" id="Phobius"/>
    </source>
</evidence>
<dbReference type="GO" id="GO:0071555">
    <property type="term" value="P:cell wall organization"/>
    <property type="evidence" value="ECO:0007669"/>
    <property type="project" value="TreeGrafter"/>
</dbReference>
<proteinExistence type="predicted"/>
<dbReference type="PANTHER" id="PTHR22926">
    <property type="entry name" value="PHOSPHO-N-ACETYLMURAMOYL-PENTAPEPTIDE-TRANSFERASE"/>
    <property type="match status" value="1"/>
</dbReference>
<feature type="transmembrane region" description="Helical" evidence="8">
    <location>
        <begin position="313"/>
        <end position="331"/>
    </location>
</feature>
<keyword evidence="6 8" id="KW-0472">Membrane</keyword>
<evidence type="ECO:0000313" key="9">
    <source>
        <dbReference type="EMBL" id="QEA13250.1"/>
    </source>
</evidence>
<accession>A0A5B8RUT0</accession>
<keyword evidence="4 8" id="KW-0812">Transmembrane</keyword>
<dbReference type="EMBL" id="CP042344">
    <property type="protein sequence ID" value="QEA13250.1"/>
    <property type="molecule type" value="Genomic_DNA"/>
</dbReference>
<feature type="transmembrane region" description="Helical" evidence="8">
    <location>
        <begin position="45"/>
        <end position="68"/>
    </location>
</feature>
<name>A0A5B8RUT0_9BURK</name>
<dbReference type="GO" id="GO:0005886">
    <property type="term" value="C:plasma membrane"/>
    <property type="evidence" value="ECO:0007669"/>
    <property type="project" value="UniProtKB-SubCell"/>
</dbReference>
<feature type="transmembrane region" description="Helical" evidence="8">
    <location>
        <begin position="249"/>
        <end position="267"/>
    </location>
</feature>
<evidence type="ECO:0000256" key="3">
    <source>
        <dbReference type="ARBA" id="ARBA00022679"/>
    </source>
</evidence>
<feature type="binding site" evidence="7">
    <location>
        <position position="162"/>
    </location>
    <ligand>
        <name>Mg(2+)</name>
        <dbReference type="ChEBI" id="CHEBI:18420"/>
    </ligand>
</feature>
<feature type="transmembrane region" description="Helical" evidence="8">
    <location>
        <begin position="105"/>
        <end position="124"/>
    </location>
</feature>
<keyword evidence="2" id="KW-1003">Cell membrane</keyword>
<evidence type="ECO:0000256" key="1">
    <source>
        <dbReference type="ARBA" id="ARBA00004651"/>
    </source>
</evidence>
<dbReference type="PANTHER" id="PTHR22926:SF3">
    <property type="entry name" value="UNDECAPRENYL-PHOSPHATE ALPHA-N-ACETYLGLUCOSAMINYL 1-PHOSPHATE TRANSFERASE"/>
    <property type="match status" value="1"/>
</dbReference>
<protein>
    <submittedName>
        <fullName evidence="9">Glycosyl transferase</fullName>
    </submittedName>
</protein>
<evidence type="ECO:0000256" key="2">
    <source>
        <dbReference type="ARBA" id="ARBA00022475"/>
    </source>
</evidence>
<feature type="transmembrane region" description="Helical" evidence="8">
    <location>
        <begin position="196"/>
        <end position="213"/>
    </location>
</feature>
<evidence type="ECO:0000256" key="4">
    <source>
        <dbReference type="ARBA" id="ARBA00022692"/>
    </source>
</evidence>
<dbReference type="GO" id="GO:0009103">
    <property type="term" value="P:lipopolysaccharide biosynthetic process"/>
    <property type="evidence" value="ECO:0007669"/>
    <property type="project" value="TreeGrafter"/>
</dbReference>
<sequence>MMVLALVAFLMSLGASAVVIRRLARRAVRYGPGKPQRFHKGEVPRLGGVALLAGLCLGWALGTLQTLWGDPGSVGLGTGMWRWLVVLLPAVVCGIVEDMTQRIRVGWRLAMTLLSGLLALWLLGLNVQRLDLSWIDALLRSAPWLGMGIVLLAVAGLPHAFNIIDGYNGLAGVVALIICLALVHVCLQVGDRQLAAIVICLAGATAGFLVWNYPRGLLFAGDGGAYLWGSVVALASIALVQRHPQVSPWFPMLLLIYPVWETLFSIYRKLARGESPGMADALHFHQLIYRRIVRSVLLEDEARRMLKRNNRTAPYLWGFSMLSVVPAVLFWNNSPVLLAFCAVFALAYVGAYISIIRFKVPDWLRF</sequence>
<feature type="transmembrane region" description="Helical" evidence="8">
    <location>
        <begin position="170"/>
        <end position="190"/>
    </location>
</feature>
<keyword evidence="7" id="KW-0479">Metal-binding</keyword>
<keyword evidence="10" id="KW-1185">Reference proteome</keyword>
<dbReference type="KEGG" id="cof:FOZ74_09530"/>
<feature type="transmembrane region" description="Helical" evidence="8">
    <location>
        <begin position="225"/>
        <end position="243"/>
    </location>
</feature>
<dbReference type="CDD" id="cd06912">
    <property type="entry name" value="GT_MraY_like"/>
    <property type="match status" value="1"/>
</dbReference>
<feature type="transmembrane region" description="Helical" evidence="8">
    <location>
        <begin position="80"/>
        <end position="96"/>
    </location>
</feature>
<gene>
    <name evidence="9" type="ORF">FOZ74_09530</name>
</gene>
<evidence type="ECO:0000256" key="5">
    <source>
        <dbReference type="ARBA" id="ARBA00022989"/>
    </source>
</evidence>
<feature type="transmembrane region" description="Helical" evidence="8">
    <location>
        <begin position="337"/>
        <end position="356"/>
    </location>
</feature>
<dbReference type="OrthoDB" id="9783652at2"/>
<feature type="transmembrane region" description="Helical" evidence="8">
    <location>
        <begin position="144"/>
        <end position="163"/>
    </location>
</feature>
<dbReference type="Proteomes" id="UP000321199">
    <property type="component" value="Chromosome"/>
</dbReference>
<feature type="binding site" evidence="7">
    <location>
        <position position="222"/>
    </location>
    <ligand>
        <name>Mg(2+)</name>
        <dbReference type="ChEBI" id="CHEBI:18420"/>
    </ligand>
</feature>
<evidence type="ECO:0000256" key="6">
    <source>
        <dbReference type="ARBA" id="ARBA00023136"/>
    </source>
</evidence>
<organism evidence="9 10">
    <name type="scientific">Comamonas flocculans</name>
    <dbReference type="NCBI Taxonomy" id="2597701"/>
    <lineage>
        <taxon>Bacteria</taxon>
        <taxon>Pseudomonadati</taxon>
        <taxon>Pseudomonadota</taxon>
        <taxon>Betaproteobacteria</taxon>
        <taxon>Burkholderiales</taxon>
        <taxon>Comamonadaceae</taxon>
        <taxon>Comamonas</taxon>
    </lineage>
</organism>
<comment type="subcellular location">
    <subcellularLocation>
        <location evidence="1">Cell membrane</location>
        <topology evidence="1">Multi-pass membrane protein</topology>
    </subcellularLocation>
</comment>
<keyword evidence="3 9" id="KW-0808">Transferase</keyword>
<evidence type="ECO:0000256" key="7">
    <source>
        <dbReference type="PIRSR" id="PIRSR600715-1"/>
    </source>
</evidence>